<dbReference type="AlphaFoldDB" id="A0A1I3WAT5"/>
<dbReference type="OrthoDB" id="2680078at2"/>
<reference evidence="2" key="1">
    <citation type="submission" date="2016-10" db="EMBL/GenBank/DDBJ databases">
        <authorList>
            <person name="Varghese N."/>
            <person name="Submissions S."/>
        </authorList>
    </citation>
    <scope>NUCLEOTIDE SEQUENCE [LARGE SCALE GENOMIC DNA]</scope>
    <source>
        <strain evidence="2">CGMCC 1.3704</strain>
    </source>
</reference>
<accession>A0A1I3WAT5</accession>
<keyword evidence="2" id="KW-1185">Reference proteome</keyword>
<protein>
    <submittedName>
        <fullName evidence="1">Uncharacterized protein</fullName>
    </submittedName>
</protein>
<name>A0A1I3WAT5_HALDA</name>
<gene>
    <name evidence="1" type="ORF">SAMN04487936_106291</name>
</gene>
<evidence type="ECO:0000313" key="2">
    <source>
        <dbReference type="Proteomes" id="UP000183557"/>
    </source>
</evidence>
<dbReference type="EMBL" id="FOSB01000006">
    <property type="protein sequence ID" value="SFK04784.1"/>
    <property type="molecule type" value="Genomic_DNA"/>
</dbReference>
<organism evidence="1 2">
    <name type="scientific">Halobacillus dabanensis</name>
    <dbReference type="NCBI Taxonomy" id="240302"/>
    <lineage>
        <taxon>Bacteria</taxon>
        <taxon>Bacillati</taxon>
        <taxon>Bacillota</taxon>
        <taxon>Bacilli</taxon>
        <taxon>Bacillales</taxon>
        <taxon>Bacillaceae</taxon>
        <taxon>Halobacillus</taxon>
    </lineage>
</organism>
<dbReference type="Proteomes" id="UP000183557">
    <property type="component" value="Unassembled WGS sequence"/>
</dbReference>
<dbReference type="RefSeq" id="WP_139207337.1">
    <property type="nucleotide sequence ID" value="NZ_FOSB01000006.1"/>
</dbReference>
<evidence type="ECO:0000313" key="1">
    <source>
        <dbReference type="EMBL" id="SFK04784.1"/>
    </source>
</evidence>
<sequence length="196" mass="21690">MTYVLIELDAGGDPCLLDDRRGFCTIENLTCREVGDPNRREIVTMQLPNGEQAELQLIHVAITFEVTVTIEGTNGVCVSGPVEWTIYDQVIICAPPATVIACSVELSDCAVDLECRNGSLTSVILRLLLNNNLQTQTGATVRLSGFPSAARGNEMELQQEEQLCVNVTRVLDWVQLCREKEIVIDVERLTFRCNFG</sequence>
<proteinExistence type="predicted"/>